<evidence type="ECO:0000313" key="7">
    <source>
        <dbReference type="Proteomes" id="UP001497512"/>
    </source>
</evidence>
<dbReference type="InterPro" id="IPR035979">
    <property type="entry name" value="RBD_domain_sf"/>
</dbReference>
<evidence type="ECO:0000256" key="4">
    <source>
        <dbReference type="SAM" id="MobiDB-lite"/>
    </source>
</evidence>
<protein>
    <recommendedName>
        <fullName evidence="5">RRM domain-containing protein</fullName>
    </recommendedName>
</protein>
<reference evidence="6 7" key="1">
    <citation type="submission" date="2024-02" db="EMBL/GenBank/DDBJ databases">
        <authorList>
            <consortium name="ELIXIR-Norway"/>
            <consortium name="Elixir Norway"/>
        </authorList>
    </citation>
    <scope>NUCLEOTIDE SEQUENCE [LARGE SCALE GENOMIC DNA]</scope>
</reference>
<dbReference type="InterPro" id="IPR000504">
    <property type="entry name" value="RRM_dom"/>
</dbReference>
<keyword evidence="3" id="KW-0175">Coiled coil</keyword>
<feature type="compositionally biased region" description="Low complexity" evidence="4">
    <location>
        <begin position="162"/>
        <end position="174"/>
    </location>
</feature>
<feature type="compositionally biased region" description="Basic and acidic residues" evidence="4">
    <location>
        <begin position="95"/>
        <end position="109"/>
    </location>
</feature>
<feature type="compositionally biased region" description="Low complexity" evidence="4">
    <location>
        <begin position="117"/>
        <end position="135"/>
    </location>
</feature>
<dbReference type="Gene3D" id="3.30.70.330">
    <property type="match status" value="1"/>
</dbReference>
<dbReference type="Pfam" id="PF00076">
    <property type="entry name" value="RRM_1"/>
    <property type="match status" value="1"/>
</dbReference>
<name>A0ABP0T8T2_9BRYO</name>
<organism evidence="6 7">
    <name type="scientific">Sphagnum troendelagicum</name>
    <dbReference type="NCBI Taxonomy" id="128251"/>
    <lineage>
        <taxon>Eukaryota</taxon>
        <taxon>Viridiplantae</taxon>
        <taxon>Streptophyta</taxon>
        <taxon>Embryophyta</taxon>
        <taxon>Bryophyta</taxon>
        <taxon>Sphagnophytina</taxon>
        <taxon>Sphagnopsida</taxon>
        <taxon>Sphagnales</taxon>
        <taxon>Sphagnaceae</taxon>
        <taxon>Sphagnum</taxon>
    </lineage>
</organism>
<gene>
    <name evidence="6" type="ORF">CSSPTR1EN2_LOCUS576</name>
</gene>
<accession>A0ABP0T8T2</accession>
<evidence type="ECO:0000256" key="1">
    <source>
        <dbReference type="ARBA" id="ARBA00022884"/>
    </source>
</evidence>
<dbReference type="InterPro" id="IPR012677">
    <property type="entry name" value="Nucleotide-bd_a/b_plait_sf"/>
</dbReference>
<dbReference type="PROSITE" id="PS50102">
    <property type="entry name" value="RRM"/>
    <property type="match status" value="1"/>
</dbReference>
<dbReference type="PANTHER" id="PTHR48027">
    <property type="entry name" value="HETEROGENEOUS NUCLEAR RIBONUCLEOPROTEIN 87F-RELATED"/>
    <property type="match status" value="1"/>
</dbReference>
<feature type="domain" description="RRM" evidence="5">
    <location>
        <begin position="5"/>
        <end position="83"/>
    </location>
</feature>
<evidence type="ECO:0000259" key="5">
    <source>
        <dbReference type="PROSITE" id="PS50102"/>
    </source>
</evidence>
<evidence type="ECO:0000313" key="6">
    <source>
        <dbReference type="EMBL" id="CAK9189964.1"/>
    </source>
</evidence>
<evidence type="ECO:0000256" key="2">
    <source>
        <dbReference type="PROSITE-ProRule" id="PRU00176"/>
    </source>
</evidence>
<keyword evidence="7" id="KW-1185">Reference proteome</keyword>
<dbReference type="EMBL" id="OZ019893">
    <property type="protein sequence ID" value="CAK9189964.1"/>
    <property type="molecule type" value="Genomic_DNA"/>
</dbReference>
<dbReference type="Proteomes" id="UP001497512">
    <property type="component" value="Chromosome 1"/>
</dbReference>
<dbReference type="SMART" id="SM00360">
    <property type="entry name" value="RRM"/>
    <property type="match status" value="1"/>
</dbReference>
<feature type="coiled-coil region" evidence="3">
    <location>
        <begin position="201"/>
        <end position="259"/>
    </location>
</feature>
<dbReference type="InterPro" id="IPR052462">
    <property type="entry name" value="SLIRP/GR-RBP-like"/>
</dbReference>
<feature type="region of interest" description="Disordered" evidence="4">
    <location>
        <begin position="95"/>
        <end position="187"/>
    </location>
</feature>
<keyword evidence="1 2" id="KW-0694">RNA-binding</keyword>
<dbReference type="SUPFAM" id="SSF54928">
    <property type="entry name" value="RNA-binding domain, RBD"/>
    <property type="match status" value="1"/>
</dbReference>
<evidence type="ECO:0000256" key="3">
    <source>
        <dbReference type="SAM" id="Coils"/>
    </source>
</evidence>
<proteinExistence type="predicted"/>
<sequence>MEVENSIYVGGLAYDSKEEVVKKAFVEYGDVVSVKIVYDRGSGGSRGFGFVTFKNSRAAVNAIREMNGNQIAGRTVRVNEVRKNWLLGFRDRENGDRRDRIRNGRDGRRPRSRHGRSSCSPPSSRVPRARSPLQRQRSRSPRAAGESPLRYKSLLFTRDRTPSPMSQSSSPQSSNDAVVQRTDGASREAVAAAAQAVNNRANAKNNNKDNVNILRHELERESENRQILEDKVGSLKGTVERVEQNIAILHTKAQKLQDSLATALQVATHRQNHLRKLQSGISHYKTCFERLVSSEKEIKALATTTTVDTEGHGIIRVDKEDEADVVVFTNGCTHPTGSEVLLLTAT</sequence>